<protein>
    <recommendedName>
        <fullName evidence="1">YbaK/aminoacyl-tRNA synthetase-associated domain-containing protein</fullName>
    </recommendedName>
</protein>
<evidence type="ECO:0000313" key="2">
    <source>
        <dbReference type="EMBL" id="EPD97687.1"/>
    </source>
</evidence>
<dbReference type="HOGENOM" id="CLU_094875_2_2_4"/>
<dbReference type="PANTHER" id="PTHR30411:SF9">
    <property type="entry name" value="MULTIFUNCTIONAL SER_THR-TRNA DEACYLASE PROXP-Y"/>
    <property type="match status" value="1"/>
</dbReference>
<evidence type="ECO:0000313" key="3">
    <source>
        <dbReference type="Proteomes" id="UP000014400"/>
    </source>
</evidence>
<accession>S3BU71</accession>
<feature type="domain" description="YbaK/aminoacyl-tRNA synthetase-associated" evidence="1">
    <location>
        <begin position="42"/>
        <end position="162"/>
    </location>
</feature>
<dbReference type="GO" id="GO:0002161">
    <property type="term" value="F:aminoacyl-tRNA deacylase activity"/>
    <property type="evidence" value="ECO:0007669"/>
    <property type="project" value="InterPro"/>
</dbReference>
<comment type="caution">
    <text evidence="2">The sequence shown here is derived from an EMBL/GenBank/DDBJ whole genome shotgun (WGS) entry which is preliminary data.</text>
</comment>
<gene>
    <name evidence="2" type="ORF">HMPREF1476_02164</name>
</gene>
<dbReference type="InterPro" id="IPR036754">
    <property type="entry name" value="YbaK/aa-tRNA-synt-asso_dom_sf"/>
</dbReference>
<dbReference type="AlphaFoldDB" id="S3BU71"/>
<dbReference type="Proteomes" id="UP000014400">
    <property type="component" value="Unassembled WGS sequence"/>
</dbReference>
<reference evidence="2 3" key="1">
    <citation type="submission" date="2013-04" db="EMBL/GenBank/DDBJ databases">
        <title>The Genome Sequence of Sutterella wadsworthensis HGA0223.</title>
        <authorList>
            <consortium name="The Broad Institute Genomics Platform"/>
            <person name="Earl A."/>
            <person name="Ward D."/>
            <person name="Feldgarden M."/>
            <person name="Gevers D."/>
            <person name="Schmidt T.M."/>
            <person name="Dover J."/>
            <person name="Dai D."/>
            <person name="Walker B."/>
            <person name="Young S."/>
            <person name="Zeng Q."/>
            <person name="Gargeya S."/>
            <person name="Fitzgerald M."/>
            <person name="Haas B."/>
            <person name="Abouelleil A."/>
            <person name="Allen A.W."/>
            <person name="Alvarado L."/>
            <person name="Arachchi H.M."/>
            <person name="Berlin A.M."/>
            <person name="Chapman S.B."/>
            <person name="Gainer-Dewar J."/>
            <person name="Goldberg J."/>
            <person name="Griggs A."/>
            <person name="Gujja S."/>
            <person name="Hansen M."/>
            <person name="Howarth C."/>
            <person name="Imamovic A."/>
            <person name="Ireland A."/>
            <person name="Larimer J."/>
            <person name="McCowan C."/>
            <person name="Murphy C."/>
            <person name="Pearson M."/>
            <person name="Poon T.W."/>
            <person name="Priest M."/>
            <person name="Roberts A."/>
            <person name="Saif S."/>
            <person name="Shea T."/>
            <person name="Sisk P."/>
            <person name="Sykes S."/>
            <person name="Wortman J."/>
            <person name="Nusbaum C."/>
            <person name="Birren B."/>
        </authorList>
    </citation>
    <scope>NUCLEOTIDE SEQUENCE [LARGE SCALE GENOMIC DNA]</scope>
    <source>
        <strain evidence="2 3">HGA0223</strain>
    </source>
</reference>
<dbReference type="InterPro" id="IPR007214">
    <property type="entry name" value="YbaK/aa-tRNA-synth-assoc-dom"/>
</dbReference>
<dbReference type="EMBL" id="ATCF01000034">
    <property type="protein sequence ID" value="EPD97687.1"/>
    <property type="molecule type" value="Genomic_DNA"/>
</dbReference>
<keyword evidence="3" id="KW-1185">Reference proteome</keyword>
<dbReference type="PANTHER" id="PTHR30411">
    <property type="entry name" value="CYTOPLASMIC PROTEIN"/>
    <property type="match status" value="1"/>
</dbReference>
<evidence type="ECO:0000259" key="1">
    <source>
        <dbReference type="Pfam" id="PF04073"/>
    </source>
</evidence>
<proteinExistence type="predicted"/>
<dbReference type="SUPFAM" id="SSF55826">
    <property type="entry name" value="YbaK/ProRS associated domain"/>
    <property type="match status" value="1"/>
</dbReference>
<dbReference type="eggNOG" id="COG2606">
    <property type="taxonomic scope" value="Bacteria"/>
</dbReference>
<sequence>MPSSASLLAFLAMIDNVLERLTTLFTEGGAHFRVIHHPSAGQSSQSVAEIRGTELGQGAKALCCTVKGNGVKKHVLGVLPADMQADLSKLAAAVGGRRASLASPDEVMDLTGCIFGAVPPVSFHPDLELICDPTLFTRYSELAFNAGSRDVSIIISTDDFKRIVAPKVAAFLRDAASAPAEKQNQ</sequence>
<organism evidence="2 3">
    <name type="scientific">Sutterella wadsworthensis HGA0223</name>
    <dbReference type="NCBI Taxonomy" id="1203554"/>
    <lineage>
        <taxon>Bacteria</taxon>
        <taxon>Pseudomonadati</taxon>
        <taxon>Pseudomonadota</taxon>
        <taxon>Betaproteobacteria</taxon>
        <taxon>Burkholderiales</taxon>
        <taxon>Sutterellaceae</taxon>
        <taxon>Sutterella</taxon>
    </lineage>
</organism>
<dbReference type="PATRIC" id="fig|1203554.3.peg.2246"/>
<name>S3BU71_9BURK</name>
<dbReference type="Gene3D" id="3.90.960.10">
    <property type="entry name" value="YbaK/aminoacyl-tRNA synthetase-associated domain"/>
    <property type="match status" value="1"/>
</dbReference>
<dbReference type="STRING" id="1203554.HMPREF1476_02164"/>
<dbReference type="Pfam" id="PF04073">
    <property type="entry name" value="tRNA_edit"/>
    <property type="match status" value="1"/>
</dbReference>